<sequence length="119" mass="12176">MRTLALFTLTPYLLSILFHACRSHVSAADNASRQLLMIASNLASHFSADFIADWGTITASLAGGVRSLESAHDYTQQSSAAAKSPSSSPSQRASAGGGLEELDLEGAPSGGTAHNGGEG</sequence>
<evidence type="ECO:0000256" key="1">
    <source>
        <dbReference type="SAM" id="MobiDB-lite"/>
    </source>
</evidence>
<keyword evidence="4" id="KW-1185">Reference proteome</keyword>
<reference evidence="3 4" key="1">
    <citation type="journal article" date="2023" name="IScience">
        <title>Expanded male sex-determining region conserved during the evolution of homothallism in the green alga Volvox.</title>
        <authorList>
            <person name="Yamamoto K."/>
            <person name="Matsuzaki R."/>
            <person name="Mahakham W."/>
            <person name="Heman W."/>
            <person name="Sekimoto H."/>
            <person name="Kawachi M."/>
            <person name="Minakuchi Y."/>
            <person name="Toyoda A."/>
            <person name="Nozaki H."/>
        </authorList>
    </citation>
    <scope>NUCLEOTIDE SEQUENCE [LARGE SCALE GENOMIC DNA]</scope>
    <source>
        <strain evidence="3 4">NIES-4468</strain>
    </source>
</reference>
<feature type="region of interest" description="Disordered" evidence="1">
    <location>
        <begin position="73"/>
        <end position="119"/>
    </location>
</feature>
<feature type="compositionally biased region" description="Low complexity" evidence="1">
    <location>
        <begin position="76"/>
        <end position="94"/>
    </location>
</feature>
<dbReference type="Proteomes" id="UP001165090">
    <property type="component" value="Unassembled WGS sequence"/>
</dbReference>
<feature type="chain" id="PRO_5045867147" evidence="2">
    <location>
        <begin position="28"/>
        <end position="119"/>
    </location>
</feature>
<gene>
    <name evidence="3" type="ORF">VaNZ11_006590</name>
</gene>
<evidence type="ECO:0000313" key="4">
    <source>
        <dbReference type="Proteomes" id="UP001165090"/>
    </source>
</evidence>
<protein>
    <submittedName>
        <fullName evidence="3">Uncharacterized protein</fullName>
    </submittedName>
</protein>
<evidence type="ECO:0000256" key="2">
    <source>
        <dbReference type="SAM" id="SignalP"/>
    </source>
</evidence>
<keyword evidence="2" id="KW-0732">Signal</keyword>
<organism evidence="3 4">
    <name type="scientific">Volvox africanus</name>
    <dbReference type="NCBI Taxonomy" id="51714"/>
    <lineage>
        <taxon>Eukaryota</taxon>
        <taxon>Viridiplantae</taxon>
        <taxon>Chlorophyta</taxon>
        <taxon>core chlorophytes</taxon>
        <taxon>Chlorophyceae</taxon>
        <taxon>CS clade</taxon>
        <taxon>Chlamydomonadales</taxon>
        <taxon>Volvocaceae</taxon>
        <taxon>Volvox</taxon>
    </lineage>
</organism>
<feature type="non-terminal residue" evidence="3">
    <location>
        <position position="119"/>
    </location>
</feature>
<comment type="caution">
    <text evidence="3">The sequence shown here is derived from an EMBL/GenBank/DDBJ whole genome shotgun (WGS) entry which is preliminary data.</text>
</comment>
<name>A0ABQ5S120_9CHLO</name>
<dbReference type="EMBL" id="BSDZ01000015">
    <property type="protein sequence ID" value="GLI63585.1"/>
    <property type="molecule type" value="Genomic_DNA"/>
</dbReference>
<accession>A0ABQ5S120</accession>
<evidence type="ECO:0000313" key="3">
    <source>
        <dbReference type="EMBL" id="GLI63585.1"/>
    </source>
</evidence>
<proteinExistence type="predicted"/>
<feature type="signal peptide" evidence="2">
    <location>
        <begin position="1"/>
        <end position="27"/>
    </location>
</feature>